<gene>
    <name evidence="3" type="ORF">FB564_1483</name>
    <name evidence="2" type="ORF">Sar04_27500</name>
</gene>
<comment type="caution">
    <text evidence="3">The sequence shown here is derived from an EMBL/GenBank/DDBJ whole genome shotgun (WGS) entry which is preliminary data.</text>
</comment>
<sequence>MNAYVVIIERAEDGGYGAWSPDLPGCVALGETRREALAEMREAIAFHLEGLREAGEPVPAPKAVGVDLIAA</sequence>
<feature type="domain" description="HicB-like antitoxin of toxin-antitoxin system" evidence="1">
    <location>
        <begin position="4"/>
        <end position="64"/>
    </location>
</feature>
<reference evidence="3 4" key="1">
    <citation type="submission" date="2019-06" db="EMBL/GenBank/DDBJ databases">
        <title>Sequencing the genomes of 1000 actinobacteria strains.</title>
        <authorList>
            <person name="Klenk H.-P."/>
        </authorList>
    </citation>
    <scope>NUCLEOTIDE SEQUENCE [LARGE SCALE GENOMIC DNA]</scope>
    <source>
        <strain evidence="3 4">DSM 44819</strain>
    </source>
</reference>
<dbReference type="Gene3D" id="3.30.160.250">
    <property type="match status" value="1"/>
</dbReference>
<keyword evidence="5" id="KW-1185">Reference proteome</keyword>
<proteinExistence type="predicted"/>
<dbReference type="Proteomes" id="UP000677457">
    <property type="component" value="Unassembled WGS sequence"/>
</dbReference>
<evidence type="ECO:0000313" key="4">
    <source>
        <dbReference type="Proteomes" id="UP000315983"/>
    </source>
</evidence>
<dbReference type="PANTHER" id="PTHR34504:SF2">
    <property type="entry name" value="UPF0150 PROTEIN SSL0259"/>
    <property type="match status" value="1"/>
</dbReference>
<accession>A0A542XKU0</accession>
<name>A0A542XKU0_SALAC</name>
<evidence type="ECO:0000313" key="3">
    <source>
        <dbReference type="EMBL" id="TQL36390.1"/>
    </source>
</evidence>
<reference evidence="2 5" key="2">
    <citation type="submission" date="2021-03" db="EMBL/GenBank/DDBJ databases">
        <title>Whole genome shotgun sequence of Salinispora arenicola NBRC 105043.</title>
        <authorList>
            <person name="Komaki H."/>
            <person name="Tamura T."/>
        </authorList>
    </citation>
    <scope>NUCLEOTIDE SEQUENCE [LARGE SCALE GENOMIC DNA]</scope>
    <source>
        <strain evidence="2 5">NBRC 105043</strain>
    </source>
</reference>
<evidence type="ECO:0000313" key="2">
    <source>
        <dbReference type="EMBL" id="GIM86014.1"/>
    </source>
</evidence>
<evidence type="ECO:0000259" key="1">
    <source>
        <dbReference type="Pfam" id="PF15919"/>
    </source>
</evidence>
<dbReference type="RefSeq" id="WP_016814188.1">
    <property type="nucleotide sequence ID" value="NZ_BOQM01000019.1"/>
</dbReference>
<dbReference type="Proteomes" id="UP000315983">
    <property type="component" value="Unassembled WGS sequence"/>
</dbReference>
<dbReference type="EMBL" id="BOQM01000019">
    <property type="protein sequence ID" value="GIM86014.1"/>
    <property type="molecule type" value="Genomic_DNA"/>
</dbReference>
<dbReference type="GeneID" id="93770782"/>
<dbReference type="InterPro" id="IPR031807">
    <property type="entry name" value="HicB-like"/>
</dbReference>
<dbReference type="PANTHER" id="PTHR34504">
    <property type="entry name" value="ANTITOXIN HICB"/>
    <property type="match status" value="1"/>
</dbReference>
<protein>
    <submittedName>
        <fullName evidence="2">HicB family protein</fullName>
    </submittedName>
    <submittedName>
        <fullName evidence="3">Putative RNase H-like HicB family nuclease</fullName>
    </submittedName>
</protein>
<dbReference type="SUPFAM" id="SSF143100">
    <property type="entry name" value="TTHA1013/TTHA0281-like"/>
    <property type="match status" value="1"/>
</dbReference>
<dbReference type="InterPro" id="IPR051404">
    <property type="entry name" value="TA_system_antitoxin"/>
</dbReference>
<dbReference type="Pfam" id="PF15919">
    <property type="entry name" value="HicB_lk_antitox"/>
    <property type="match status" value="1"/>
</dbReference>
<organism evidence="3 4">
    <name type="scientific">Salinispora arenicola</name>
    <dbReference type="NCBI Taxonomy" id="168697"/>
    <lineage>
        <taxon>Bacteria</taxon>
        <taxon>Bacillati</taxon>
        <taxon>Actinomycetota</taxon>
        <taxon>Actinomycetes</taxon>
        <taxon>Micromonosporales</taxon>
        <taxon>Micromonosporaceae</taxon>
        <taxon>Salinispora</taxon>
    </lineage>
</organism>
<dbReference type="EMBL" id="VFOL01000001">
    <property type="protein sequence ID" value="TQL36390.1"/>
    <property type="molecule type" value="Genomic_DNA"/>
</dbReference>
<evidence type="ECO:0000313" key="5">
    <source>
        <dbReference type="Proteomes" id="UP000677457"/>
    </source>
</evidence>
<dbReference type="AlphaFoldDB" id="A0A542XKU0"/>
<dbReference type="InterPro" id="IPR035069">
    <property type="entry name" value="TTHA1013/TTHA0281-like"/>
</dbReference>